<keyword evidence="3 8" id="KW-0812">Transmembrane</keyword>
<proteinExistence type="inferred from homology"/>
<gene>
    <name evidence="9" type="ORF">Ccrd_003765</name>
</gene>
<comment type="caution">
    <text evidence="9">The sequence shown here is derived from an EMBL/GenBank/DDBJ whole genome shotgun (WGS) entry which is preliminary data.</text>
</comment>
<dbReference type="PANTHER" id="PTHR31942:SF52">
    <property type="entry name" value="MLO-LIKE PROTEIN 1"/>
    <property type="match status" value="1"/>
</dbReference>
<keyword evidence="6 8" id="KW-0472">Membrane</keyword>
<evidence type="ECO:0000256" key="7">
    <source>
        <dbReference type="ARBA" id="ARBA00023265"/>
    </source>
</evidence>
<keyword evidence="10" id="KW-1185">Reference proteome</keyword>
<comment type="subcellular location">
    <subcellularLocation>
        <location evidence="1">Membrane</location>
        <topology evidence="1">Multi-pass membrane protein</topology>
    </subcellularLocation>
</comment>
<name>A0A103XNU3_CYNCS</name>
<dbReference type="EMBL" id="LEKV01004564">
    <property type="protein sequence ID" value="KVH94172.1"/>
    <property type="molecule type" value="Genomic_DNA"/>
</dbReference>
<evidence type="ECO:0000256" key="3">
    <source>
        <dbReference type="ARBA" id="ARBA00022692"/>
    </source>
</evidence>
<dbReference type="Gramene" id="KVH94172">
    <property type="protein sequence ID" value="KVH94172"/>
    <property type="gene ID" value="Ccrd_003765"/>
</dbReference>
<evidence type="ECO:0000256" key="4">
    <source>
        <dbReference type="ARBA" id="ARBA00022821"/>
    </source>
</evidence>
<keyword evidence="5 8" id="KW-1133">Transmembrane helix</keyword>
<evidence type="ECO:0000256" key="6">
    <source>
        <dbReference type="ARBA" id="ARBA00023136"/>
    </source>
</evidence>
<accession>A0A103XNU3</accession>
<evidence type="ECO:0000313" key="10">
    <source>
        <dbReference type="Proteomes" id="UP000243975"/>
    </source>
</evidence>
<dbReference type="STRING" id="59895.A0A103XNU3"/>
<evidence type="ECO:0000256" key="1">
    <source>
        <dbReference type="ARBA" id="ARBA00004141"/>
    </source>
</evidence>
<evidence type="ECO:0000256" key="2">
    <source>
        <dbReference type="ARBA" id="ARBA00006574"/>
    </source>
</evidence>
<feature type="transmembrane region" description="Helical" evidence="8">
    <location>
        <begin position="17"/>
        <end position="37"/>
    </location>
</feature>
<evidence type="ECO:0000256" key="8">
    <source>
        <dbReference type="SAM" id="Phobius"/>
    </source>
</evidence>
<dbReference type="PANTHER" id="PTHR31942">
    <property type="entry name" value="MLO-LIKE PROTEIN 1"/>
    <property type="match status" value="1"/>
</dbReference>
<dbReference type="InterPro" id="IPR004326">
    <property type="entry name" value="Mlo"/>
</dbReference>
<protein>
    <submittedName>
        <fullName evidence="9">Uncharacterized protein</fullName>
    </submittedName>
</protein>
<comment type="similarity">
    <text evidence="2">Belongs to the MLO family.</text>
</comment>
<keyword evidence="4" id="KW-0611">Plant defense</keyword>
<dbReference type="GO" id="GO:0016020">
    <property type="term" value="C:membrane"/>
    <property type="evidence" value="ECO:0007669"/>
    <property type="project" value="UniProtKB-SubCell"/>
</dbReference>
<organism evidence="9 10">
    <name type="scientific">Cynara cardunculus var. scolymus</name>
    <name type="common">Globe artichoke</name>
    <name type="synonym">Cynara scolymus</name>
    <dbReference type="NCBI Taxonomy" id="59895"/>
    <lineage>
        <taxon>Eukaryota</taxon>
        <taxon>Viridiplantae</taxon>
        <taxon>Streptophyta</taxon>
        <taxon>Embryophyta</taxon>
        <taxon>Tracheophyta</taxon>
        <taxon>Spermatophyta</taxon>
        <taxon>Magnoliopsida</taxon>
        <taxon>eudicotyledons</taxon>
        <taxon>Gunneridae</taxon>
        <taxon>Pentapetalae</taxon>
        <taxon>asterids</taxon>
        <taxon>campanulids</taxon>
        <taxon>Asterales</taxon>
        <taxon>Asteraceae</taxon>
        <taxon>Carduoideae</taxon>
        <taxon>Cardueae</taxon>
        <taxon>Carduinae</taxon>
        <taxon>Cynara</taxon>
    </lineage>
</organism>
<evidence type="ECO:0000313" key="9">
    <source>
        <dbReference type="EMBL" id="KVH94172.1"/>
    </source>
</evidence>
<reference evidence="9 10" key="1">
    <citation type="journal article" date="2016" name="Sci. Rep.">
        <title>The genome sequence of the outbreeding globe artichoke constructed de novo incorporating a phase-aware low-pass sequencing strategy of F1 progeny.</title>
        <authorList>
            <person name="Scaglione D."/>
            <person name="Reyes-Chin-Wo S."/>
            <person name="Acquadro A."/>
            <person name="Froenicke L."/>
            <person name="Portis E."/>
            <person name="Beitel C."/>
            <person name="Tirone M."/>
            <person name="Mauro R."/>
            <person name="Lo Monaco A."/>
            <person name="Mauromicale G."/>
            <person name="Faccioli P."/>
            <person name="Cattivelli L."/>
            <person name="Rieseberg L."/>
            <person name="Michelmore R."/>
            <person name="Lanteri S."/>
        </authorList>
    </citation>
    <scope>NUCLEOTIDE SEQUENCE [LARGE SCALE GENOMIC DNA]</scope>
    <source>
        <strain evidence="9">2C</strain>
    </source>
</reference>
<dbReference type="GO" id="GO:0006952">
    <property type="term" value="P:defense response"/>
    <property type="evidence" value="ECO:0007669"/>
    <property type="project" value="UniProtKB-KW"/>
</dbReference>
<keyword evidence="7" id="KW-0568">Pathogenesis-related protein</keyword>
<sequence length="118" mass="13191">MAGDEGEGTSLEFTPTWVVAAVCTVIVGVSLAVERLLHHVGKKLQKEGKKPLFEALQKNHQDLCEREYYGTLSSLLVKQQGPIVIIRGAASSTHLYFHTSYRAPNLFCSHRCIWRHEG</sequence>
<dbReference type="Proteomes" id="UP000243975">
    <property type="component" value="Unassembled WGS sequence"/>
</dbReference>
<dbReference type="Pfam" id="PF03094">
    <property type="entry name" value="Mlo"/>
    <property type="match status" value="1"/>
</dbReference>
<dbReference type="AlphaFoldDB" id="A0A103XNU3"/>
<evidence type="ECO:0000256" key="5">
    <source>
        <dbReference type="ARBA" id="ARBA00022989"/>
    </source>
</evidence>